<dbReference type="PANTHER" id="PTHR43267:SF1">
    <property type="entry name" value="TRNA THREONYLCARBAMOYLADENOSINE DEHYDRATASE"/>
    <property type="match status" value="1"/>
</dbReference>
<dbReference type="CDD" id="cd00755">
    <property type="entry name" value="YgdL_like"/>
    <property type="match status" value="1"/>
</dbReference>
<dbReference type="Pfam" id="PF00899">
    <property type="entry name" value="ThiF"/>
    <property type="match status" value="1"/>
</dbReference>
<reference evidence="2 3" key="1">
    <citation type="submission" date="2017-04" db="EMBL/GenBank/DDBJ databases">
        <authorList>
            <person name="Afonso C.L."/>
            <person name="Miller P.J."/>
            <person name="Scott M.A."/>
            <person name="Spackman E."/>
            <person name="Goraichik I."/>
            <person name="Dimitrov K.M."/>
            <person name="Suarez D.L."/>
            <person name="Swayne D.E."/>
        </authorList>
    </citation>
    <scope>NUCLEOTIDE SEQUENCE [LARGE SCALE GENOMIC DNA]</scope>
    <source>
        <strain evidence="2 3">VK13</strain>
    </source>
</reference>
<dbReference type="STRING" id="1938817.SAMN06296008_10683"/>
<feature type="domain" description="THIF-type NAD/FAD binding fold" evidence="1">
    <location>
        <begin position="19"/>
        <end position="164"/>
    </location>
</feature>
<dbReference type="EMBL" id="FWXJ01000006">
    <property type="protein sequence ID" value="SMC50797.1"/>
    <property type="molecule type" value="Genomic_DNA"/>
</dbReference>
<proteinExistence type="predicted"/>
<evidence type="ECO:0000313" key="2">
    <source>
        <dbReference type="EMBL" id="SMC50797.1"/>
    </source>
</evidence>
<dbReference type="OrthoDB" id="9804150at2"/>
<dbReference type="SUPFAM" id="SSF69572">
    <property type="entry name" value="Activating enzymes of the ubiquitin-like proteins"/>
    <property type="match status" value="1"/>
</dbReference>
<dbReference type="AlphaFoldDB" id="A0A1W1ZR23"/>
<dbReference type="InterPro" id="IPR000594">
    <property type="entry name" value="ThiF_NAD_FAD-bd"/>
</dbReference>
<dbReference type="Gene3D" id="3.40.50.720">
    <property type="entry name" value="NAD(P)-binding Rossmann-like Domain"/>
    <property type="match status" value="1"/>
</dbReference>
<protein>
    <submittedName>
        <fullName evidence="2">tRNA A37 threonylcarbamoyladenosine dehydratase</fullName>
    </submittedName>
</protein>
<gene>
    <name evidence="2" type="ORF">SAMN06296008_10683</name>
</gene>
<dbReference type="GO" id="GO:0008641">
    <property type="term" value="F:ubiquitin-like modifier activating enzyme activity"/>
    <property type="evidence" value="ECO:0007669"/>
    <property type="project" value="InterPro"/>
</dbReference>
<dbReference type="RefSeq" id="WP_084283415.1">
    <property type="nucleotide sequence ID" value="NZ_FWXJ01000006.1"/>
</dbReference>
<evidence type="ECO:0000259" key="1">
    <source>
        <dbReference type="Pfam" id="PF00899"/>
    </source>
</evidence>
<dbReference type="InterPro" id="IPR045886">
    <property type="entry name" value="ThiF/MoeB/HesA"/>
</dbReference>
<accession>A0A1W1ZR23</accession>
<name>A0A1W1ZR23_9BURK</name>
<sequence length="250" mass="26888">MNDTTQINAERRLGGVSRLYGEEGYGLLQAAHVVVIGLGGVGSWAAEALARSAVGELTLIDFDHISLSNTNRQLHALEGEFGKSKVEAMRERLQLINPELVIHLIDDFLKPENISTYIPLGSYVLDATDDLKTKVSLAIWCKYHQVAFVMAGAAGGKTDPTAIQIADLAQSTQDPLLSKIRALLRQKHGFEKNLKKKMKVPVVYSSEPRKGVATGGLACNGYGSGVTVTASFGMVCASFIISKIISAKKS</sequence>
<dbReference type="GO" id="GO:0061504">
    <property type="term" value="P:cyclic threonylcarbamoyladenosine biosynthetic process"/>
    <property type="evidence" value="ECO:0007669"/>
    <property type="project" value="TreeGrafter"/>
</dbReference>
<dbReference type="InterPro" id="IPR035985">
    <property type="entry name" value="Ubiquitin-activating_enz"/>
</dbReference>
<organism evidence="2 3">
    <name type="scientific">Polynucleobacter kasalickyi</name>
    <dbReference type="NCBI Taxonomy" id="1938817"/>
    <lineage>
        <taxon>Bacteria</taxon>
        <taxon>Pseudomonadati</taxon>
        <taxon>Pseudomonadota</taxon>
        <taxon>Betaproteobacteria</taxon>
        <taxon>Burkholderiales</taxon>
        <taxon>Burkholderiaceae</taxon>
        <taxon>Polynucleobacter</taxon>
    </lineage>
</organism>
<dbReference type="GO" id="GO:0061503">
    <property type="term" value="F:tRNA threonylcarbamoyladenosine dehydratase"/>
    <property type="evidence" value="ECO:0007669"/>
    <property type="project" value="TreeGrafter"/>
</dbReference>
<keyword evidence="3" id="KW-1185">Reference proteome</keyword>
<evidence type="ECO:0000313" key="3">
    <source>
        <dbReference type="Proteomes" id="UP000192708"/>
    </source>
</evidence>
<dbReference type="PANTHER" id="PTHR43267">
    <property type="entry name" value="TRNA THREONYLCARBAMOYLADENOSINE DEHYDRATASE"/>
    <property type="match status" value="1"/>
</dbReference>
<dbReference type="Proteomes" id="UP000192708">
    <property type="component" value="Unassembled WGS sequence"/>
</dbReference>